<dbReference type="PROSITE" id="PS50222">
    <property type="entry name" value="EF_HAND_2"/>
    <property type="match status" value="1"/>
</dbReference>
<keyword evidence="6" id="KW-0106">Calcium</keyword>
<evidence type="ECO:0000256" key="3">
    <source>
        <dbReference type="ARBA" id="ARBA00022490"/>
    </source>
</evidence>
<dbReference type="GO" id="GO:0012505">
    <property type="term" value="C:endomembrane system"/>
    <property type="evidence" value="ECO:0007669"/>
    <property type="project" value="UniProtKB-SubCell"/>
</dbReference>
<evidence type="ECO:0000256" key="4">
    <source>
        <dbReference type="ARBA" id="ARBA00022723"/>
    </source>
</evidence>
<evidence type="ECO:0000256" key="5">
    <source>
        <dbReference type="ARBA" id="ARBA00022737"/>
    </source>
</evidence>
<dbReference type="InterPro" id="IPR011992">
    <property type="entry name" value="EF-hand-dom_pair"/>
</dbReference>
<dbReference type="Proteomes" id="UP001054945">
    <property type="component" value="Unassembled WGS sequence"/>
</dbReference>
<dbReference type="InterPro" id="IPR002048">
    <property type="entry name" value="EF_hand_dom"/>
</dbReference>
<proteinExistence type="predicted"/>
<name>A0AAV4U683_CAEEX</name>
<reference evidence="9 10" key="1">
    <citation type="submission" date="2021-06" db="EMBL/GenBank/DDBJ databases">
        <title>Caerostris extrusa draft genome.</title>
        <authorList>
            <person name="Kono N."/>
            <person name="Arakawa K."/>
        </authorList>
    </citation>
    <scope>NUCLEOTIDE SEQUENCE [LARGE SCALE GENOMIC DNA]</scope>
</reference>
<accession>A0AAV4U683</accession>
<dbReference type="GO" id="GO:0005737">
    <property type="term" value="C:cytoplasm"/>
    <property type="evidence" value="ECO:0007669"/>
    <property type="project" value="UniProtKB-SubCell"/>
</dbReference>
<dbReference type="Pfam" id="PF13405">
    <property type="entry name" value="EF-hand_6"/>
    <property type="match status" value="1"/>
</dbReference>
<keyword evidence="5" id="KW-0677">Repeat</keyword>
<gene>
    <name evidence="9" type="primary">CalpB</name>
    <name evidence="9" type="ORF">CEXT_540881</name>
</gene>
<dbReference type="GO" id="GO:0005509">
    <property type="term" value="F:calcium ion binding"/>
    <property type="evidence" value="ECO:0007669"/>
    <property type="project" value="InterPro"/>
</dbReference>
<evidence type="ECO:0000256" key="6">
    <source>
        <dbReference type="ARBA" id="ARBA00022837"/>
    </source>
</evidence>
<organism evidence="9 10">
    <name type="scientific">Caerostris extrusa</name>
    <name type="common">Bark spider</name>
    <name type="synonym">Caerostris bankana</name>
    <dbReference type="NCBI Taxonomy" id="172846"/>
    <lineage>
        <taxon>Eukaryota</taxon>
        <taxon>Metazoa</taxon>
        <taxon>Ecdysozoa</taxon>
        <taxon>Arthropoda</taxon>
        <taxon>Chelicerata</taxon>
        <taxon>Arachnida</taxon>
        <taxon>Araneae</taxon>
        <taxon>Araneomorphae</taxon>
        <taxon>Entelegynae</taxon>
        <taxon>Araneoidea</taxon>
        <taxon>Araneidae</taxon>
        <taxon>Caerostris</taxon>
    </lineage>
</organism>
<protein>
    <submittedName>
        <fullName evidence="9">Calpain-B</fullName>
    </submittedName>
</protein>
<feature type="domain" description="EF-hand" evidence="8">
    <location>
        <begin position="114"/>
        <end position="149"/>
    </location>
</feature>
<dbReference type="PROSITE" id="PS00018">
    <property type="entry name" value="EF_HAND_1"/>
    <property type="match status" value="1"/>
</dbReference>
<keyword evidence="4" id="KW-0479">Metal-binding</keyword>
<comment type="subcellular location">
    <subcellularLocation>
        <location evidence="2">Cytoplasm</location>
    </subcellularLocation>
    <subcellularLocation>
        <location evidence="1">Endomembrane system</location>
    </subcellularLocation>
</comment>
<dbReference type="Pfam" id="PF13833">
    <property type="entry name" value="EF-hand_8"/>
    <property type="match status" value="1"/>
</dbReference>
<dbReference type="SUPFAM" id="SSF47473">
    <property type="entry name" value="EF-hand"/>
    <property type="match status" value="1"/>
</dbReference>
<comment type="caution">
    <text evidence="9">The sequence shown here is derived from an EMBL/GenBank/DDBJ whole genome shotgun (WGS) entry which is preliminary data.</text>
</comment>
<keyword evidence="7" id="KW-0472">Membrane</keyword>
<dbReference type="PANTHER" id="PTHR46735:SF3">
    <property type="entry name" value="CALPAIN SMALL SUBUNIT 1-RELATED"/>
    <property type="match status" value="1"/>
</dbReference>
<dbReference type="Gene3D" id="1.10.238.10">
    <property type="entry name" value="EF-hand"/>
    <property type="match status" value="1"/>
</dbReference>
<evidence type="ECO:0000313" key="10">
    <source>
        <dbReference type="Proteomes" id="UP001054945"/>
    </source>
</evidence>
<evidence type="ECO:0000313" key="9">
    <source>
        <dbReference type="EMBL" id="GIY53240.1"/>
    </source>
</evidence>
<dbReference type="InterPro" id="IPR018247">
    <property type="entry name" value="EF_Hand_1_Ca_BS"/>
</dbReference>
<dbReference type="CDD" id="cd16196">
    <property type="entry name" value="EFh_PEF_CalpA_B"/>
    <property type="match status" value="1"/>
</dbReference>
<dbReference type="EMBL" id="BPLR01012337">
    <property type="protein sequence ID" value="GIY53240.1"/>
    <property type="molecule type" value="Genomic_DNA"/>
</dbReference>
<evidence type="ECO:0000256" key="7">
    <source>
        <dbReference type="ARBA" id="ARBA00023136"/>
    </source>
</evidence>
<keyword evidence="3" id="KW-0963">Cytoplasm</keyword>
<evidence type="ECO:0000256" key="2">
    <source>
        <dbReference type="ARBA" id="ARBA00004496"/>
    </source>
</evidence>
<sequence length="225" mass="26449">MFPAFKFPFLRPLYEVMREYDQDIGLAQPDEQVQVQETEEEKSKDQEVKDFFASIAGEDLEVDCYELQEILDFALKKEFTFDGFSLDVCRSMVAMMDVDRSGKLGLEEFKGLWADIRTWKNVFKQYDIDHSGSLNTIELRAALHSAGYRLNFHVLRALVLRYGKKGKINFDDFIMCAVKLKTMIGKNFQERDPRKTLMATFTLDEWVEKDDVQLMKRRRSECIKF</sequence>
<dbReference type="AlphaFoldDB" id="A0AAV4U683"/>
<keyword evidence="10" id="KW-1185">Reference proteome</keyword>
<evidence type="ECO:0000256" key="1">
    <source>
        <dbReference type="ARBA" id="ARBA00004308"/>
    </source>
</evidence>
<dbReference type="PANTHER" id="PTHR46735">
    <property type="entry name" value="CALPAIN, SMALL SUBUNIT 1 A-RELATED"/>
    <property type="match status" value="1"/>
</dbReference>
<evidence type="ECO:0000259" key="8">
    <source>
        <dbReference type="PROSITE" id="PS50222"/>
    </source>
</evidence>
<dbReference type="SMART" id="SM00054">
    <property type="entry name" value="EFh"/>
    <property type="match status" value="2"/>
</dbReference>